<dbReference type="SUPFAM" id="SSF56496">
    <property type="entry name" value="Fibrinogen C-terminal domain-like"/>
    <property type="match status" value="1"/>
</dbReference>
<dbReference type="CDD" id="cd00087">
    <property type="entry name" value="FReD"/>
    <property type="match status" value="1"/>
</dbReference>
<dbReference type="InterPro" id="IPR050373">
    <property type="entry name" value="Fibrinogen_C-term_domain"/>
</dbReference>
<dbReference type="InterPro" id="IPR002181">
    <property type="entry name" value="Fibrinogen_a/b/g_C_dom"/>
</dbReference>
<evidence type="ECO:0000259" key="4">
    <source>
        <dbReference type="SMART" id="SM00186"/>
    </source>
</evidence>
<dbReference type="InterPro" id="IPR036056">
    <property type="entry name" value="Fibrinogen-like_C"/>
</dbReference>
<feature type="signal peptide" evidence="3">
    <location>
        <begin position="1"/>
        <end position="23"/>
    </location>
</feature>
<dbReference type="SMART" id="SM00186">
    <property type="entry name" value="FBG"/>
    <property type="match status" value="1"/>
</dbReference>
<evidence type="ECO:0000256" key="2">
    <source>
        <dbReference type="SAM" id="MobiDB-lite"/>
    </source>
</evidence>
<feature type="region of interest" description="Disordered" evidence="2">
    <location>
        <begin position="23"/>
        <end position="51"/>
    </location>
</feature>
<dbReference type="GO" id="GO:0005615">
    <property type="term" value="C:extracellular space"/>
    <property type="evidence" value="ECO:0007669"/>
    <property type="project" value="TreeGrafter"/>
</dbReference>
<reference evidence="5" key="1">
    <citation type="submission" date="2022-01" db="EMBL/GenBank/DDBJ databases">
        <authorList>
            <person name="Braso-Vives M."/>
        </authorList>
    </citation>
    <scope>NUCLEOTIDE SEQUENCE</scope>
</reference>
<proteinExistence type="predicted"/>
<keyword evidence="3" id="KW-0732">Signal</keyword>
<feature type="chain" id="PRO_5035437444" evidence="3">
    <location>
        <begin position="24"/>
        <end position="647"/>
    </location>
</feature>
<dbReference type="Gene3D" id="3.90.215.10">
    <property type="entry name" value="Gamma Fibrinogen, chain A, domain 1"/>
    <property type="match status" value="1"/>
</dbReference>
<keyword evidence="6" id="KW-1185">Reference proteome</keyword>
<feature type="region of interest" description="Disordered" evidence="2">
    <location>
        <begin position="294"/>
        <end position="367"/>
    </location>
</feature>
<sequence>MVSYRVFVVAVVALTALTCAAQAAEGETKKEREKEKERGGKKNRKDRNRRVRRLERRLAGMEGEMLQHVAALRAGIGEQRERMQEVEDLLNLHGDDVSSLRETLVKLQQVHDQIWRSLAGLEKGNQEQTNLANERWEAQQRQTTRVDGYLEGLETKQEEFASRFQARCDAQDKRINDLDVYMREAGGGGGGSDGESGDLYARLVMLEAAIDGLIVQFHQHVQDSSDGVARADGTSTGGNVVTNAQVEGAVAVLQDDNAALKSTIAQQQRKLDKLEEHVSKLYKMFNGCQCEDANTASSDTESNSIGDTPVTPPTGTSRPNNHLSTQGKEGVQQDESGAEGDTGTAEQPLTPGPQDVEPTTRPTPVKVTTMPKLSTTTENYQLQTQYAMDCADLYYNGKRSDGINSITARLGKERRPMDVFCDMTTDGGGWTVIQRRLDGSVLFNRTWHQYKRRFGKIRGEYWLGLDNMYFLTNQRNYTLRIDMEDWEDNSAWARYDVFKVGGEWTYYQLSIGNYSGTAGDGFQGHNGAKFSTVDQDNDEKDYHNCAGLRSDGWWHCGCTPRWTPVFGSCSMDSFECGGAFINGKYLGNCRNREDWRSEFHGQTCCGLDDCCGWLEGVVWYKWKKVVSLKSVSMKIRPRDFKRDLELP</sequence>
<feature type="compositionally biased region" description="Polar residues" evidence="2">
    <location>
        <begin position="294"/>
        <end position="306"/>
    </location>
</feature>
<feature type="compositionally biased region" description="Polar residues" evidence="2">
    <location>
        <begin position="313"/>
        <end position="327"/>
    </location>
</feature>
<dbReference type="NCBIfam" id="NF040941">
    <property type="entry name" value="GGGWT_bact"/>
    <property type="match status" value="1"/>
</dbReference>
<name>A0A8K0A1B6_BRALA</name>
<feature type="compositionally biased region" description="Basic and acidic residues" evidence="2">
    <location>
        <begin position="26"/>
        <end position="40"/>
    </location>
</feature>
<protein>
    <submittedName>
        <fullName evidence="5">FGL1 protein</fullName>
    </submittedName>
</protein>
<gene>
    <name evidence="5" type="primary">FGL1</name>
    <name evidence="5" type="ORF">BLAG_LOCUS19609</name>
</gene>
<feature type="domain" description="Fibrinogen C-terminal" evidence="4">
    <location>
        <begin position="385"/>
        <end position="638"/>
    </location>
</feature>
<keyword evidence="1" id="KW-0175">Coiled coil</keyword>
<dbReference type="PANTHER" id="PTHR19143:SF394">
    <property type="entry name" value="ANGIOPOIETIN-RELATED PROTEIN 3-LIKE"/>
    <property type="match status" value="1"/>
</dbReference>
<dbReference type="OrthoDB" id="7972392at2759"/>
<feature type="coiled-coil region" evidence="1">
    <location>
        <begin position="250"/>
        <end position="284"/>
    </location>
</feature>
<evidence type="ECO:0000313" key="6">
    <source>
        <dbReference type="Proteomes" id="UP000838412"/>
    </source>
</evidence>
<dbReference type="Pfam" id="PF00147">
    <property type="entry name" value="Fibrinogen_C"/>
    <property type="match status" value="1"/>
</dbReference>
<evidence type="ECO:0000256" key="1">
    <source>
        <dbReference type="SAM" id="Coils"/>
    </source>
</evidence>
<evidence type="ECO:0000256" key="3">
    <source>
        <dbReference type="SAM" id="SignalP"/>
    </source>
</evidence>
<dbReference type="Proteomes" id="UP000838412">
    <property type="component" value="Chromosome 5"/>
</dbReference>
<dbReference type="AlphaFoldDB" id="A0A8K0A1B6"/>
<dbReference type="InterPro" id="IPR014716">
    <property type="entry name" value="Fibrinogen_a/b/g_C_1"/>
</dbReference>
<dbReference type="PANTHER" id="PTHR19143">
    <property type="entry name" value="FIBRINOGEN/TENASCIN/ANGIOPOEITIN"/>
    <property type="match status" value="1"/>
</dbReference>
<feature type="compositionally biased region" description="Basic residues" evidence="2">
    <location>
        <begin position="41"/>
        <end position="51"/>
    </location>
</feature>
<dbReference type="EMBL" id="OV696690">
    <property type="protein sequence ID" value="CAH1265714.1"/>
    <property type="molecule type" value="Genomic_DNA"/>
</dbReference>
<organism evidence="5 6">
    <name type="scientific">Branchiostoma lanceolatum</name>
    <name type="common">Common lancelet</name>
    <name type="synonym">Amphioxus lanceolatum</name>
    <dbReference type="NCBI Taxonomy" id="7740"/>
    <lineage>
        <taxon>Eukaryota</taxon>
        <taxon>Metazoa</taxon>
        <taxon>Chordata</taxon>
        <taxon>Cephalochordata</taxon>
        <taxon>Leptocardii</taxon>
        <taxon>Amphioxiformes</taxon>
        <taxon>Branchiostomatidae</taxon>
        <taxon>Branchiostoma</taxon>
    </lineage>
</organism>
<evidence type="ECO:0000313" key="5">
    <source>
        <dbReference type="EMBL" id="CAH1265714.1"/>
    </source>
</evidence>
<accession>A0A8K0A1B6</accession>